<dbReference type="Pfam" id="PF00977">
    <property type="entry name" value="His_biosynth"/>
    <property type="match status" value="1"/>
</dbReference>
<dbReference type="GO" id="GO:0000105">
    <property type="term" value="P:L-histidine biosynthetic process"/>
    <property type="evidence" value="ECO:0007669"/>
    <property type="project" value="UniProtKB-KW"/>
</dbReference>
<dbReference type="Proteomes" id="UP000241848">
    <property type="component" value="Unassembled WGS sequence"/>
</dbReference>
<comment type="similarity">
    <text evidence="1 5">Belongs to the HisA/HisF family.</text>
</comment>
<evidence type="ECO:0000256" key="2">
    <source>
        <dbReference type="ARBA" id="ARBA00022605"/>
    </source>
</evidence>
<reference evidence="6 7" key="1">
    <citation type="journal article" date="2014" name="BMC Genomics">
        <title>Comparison of environmental and isolate Sulfobacillus genomes reveals diverse carbon, sulfur, nitrogen, and hydrogen metabolisms.</title>
        <authorList>
            <person name="Justice N.B."/>
            <person name="Norman A."/>
            <person name="Brown C.T."/>
            <person name="Singh A."/>
            <person name="Thomas B.C."/>
            <person name="Banfield J.F."/>
        </authorList>
    </citation>
    <scope>NUCLEOTIDE SEQUENCE [LARGE SCALE GENOMIC DNA]</scope>
    <source>
        <strain evidence="6">AMDSBA3</strain>
    </source>
</reference>
<dbReference type="AlphaFoldDB" id="A0A2T2WGY6"/>
<name>A0A2T2WGY6_9FIRM</name>
<evidence type="ECO:0000256" key="3">
    <source>
        <dbReference type="ARBA" id="ARBA00023102"/>
    </source>
</evidence>
<keyword evidence="3 5" id="KW-0368">Histidine biosynthesis</keyword>
<evidence type="ECO:0000313" key="6">
    <source>
        <dbReference type="EMBL" id="PSR21496.1"/>
    </source>
</evidence>
<evidence type="ECO:0000256" key="4">
    <source>
        <dbReference type="ARBA" id="ARBA00029440"/>
    </source>
</evidence>
<dbReference type="Gene3D" id="3.20.20.70">
    <property type="entry name" value="Aldolase class I"/>
    <property type="match status" value="1"/>
</dbReference>
<dbReference type="InterPro" id="IPR006062">
    <property type="entry name" value="His_biosynth"/>
</dbReference>
<comment type="pathway">
    <text evidence="4">Amino-acid biosynthesis.</text>
</comment>
<sequence length="225" mass="24383">MGIPFEIVPAITVAYGRVVSDGHRPTGWNNGNNPLSYVWYWIAQGAHRIHLEELGAVGGYPTVPALLLGCQRPIACQVGGGIRTAQTARLLTAHGASTLVLRHCLRDDRVFSEILTSVTPEHAMPSIDLEEVWDPGINTRLACAHDFGVHKVMLSGPWTTPKLLPYQLAAIDKLKSQGFKIWVAGGIQHVETVRALKEAGVSGVVIGRALQRGILTFERLNALSS</sequence>
<accession>A0A2T2WGY6</accession>
<dbReference type="SUPFAM" id="SSF51366">
    <property type="entry name" value="Ribulose-phoshate binding barrel"/>
    <property type="match status" value="1"/>
</dbReference>
<protein>
    <submittedName>
        <fullName evidence="6">1-(5-phosphoribosyl)-5-[(5-phosphoribosylamino)methylideneamino] imidazole-4-carboxamide isomerase</fullName>
    </submittedName>
</protein>
<gene>
    <name evidence="6" type="ORF">C7B45_10745</name>
</gene>
<keyword evidence="2 5" id="KW-0028">Amino-acid biosynthesis</keyword>
<dbReference type="InterPro" id="IPR013785">
    <property type="entry name" value="Aldolase_TIM"/>
</dbReference>
<dbReference type="GO" id="GO:0016853">
    <property type="term" value="F:isomerase activity"/>
    <property type="evidence" value="ECO:0007669"/>
    <property type="project" value="UniProtKB-KW"/>
</dbReference>
<organism evidence="6 7">
    <name type="scientific">Sulfobacillus acidophilus</name>
    <dbReference type="NCBI Taxonomy" id="53633"/>
    <lineage>
        <taxon>Bacteria</taxon>
        <taxon>Bacillati</taxon>
        <taxon>Bacillota</taxon>
        <taxon>Clostridia</taxon>
        <taxon>Eubacteriales</taxon>
        <taxon>Clostridiales Family XVII. Incertae Sedis</taxon>
        <taxon>Sulfobacillus</taxon>
    </lineage>
</organism>
<evidence type="ECO:0000313" key="7">
    <source>
        <dbReference type="Proteomes" id="UP000241848"/>
    </source>
</evidence>
<comment type="caution">
    <text evidence="6">The sequence shown here is derived from an EMBL/GenBank/DDBJ whole genome shotgun (WGS) entry which is preliminary data.</text>
</comment>
<evidence type="ECO:0000256" key="5">
    <source>
        <dbReference type="RuleBase" id="RU003657"/>
    </source>
</evidence>
<dbReference type="InterPro" id="IPR011060">
    <property type="entry name" value="RibuloseP-bd_barrel"/>
</dbReference>
<proteinExistence type="inferred from homology"/>
<keyword evidence="6" id="KW-0413">Isomerase</keyword>
<dbReference type="EMBL" id="PXYV01000033">
    <property type="protein sequence ID" value="PSR21496.1"/>
    <property type="molecule type" value="Genomic_DNA"/>
</dbReference>
<evidence type="ECO:0000256" key="1">
    <source>
        <dbReference type="ARBA" id="ARBA00009667"/>
    </source>
</evidence>